<comment type="caution">
    <text evidence="2">The sequence shown here is derived from an EMBL/GenBank/DDBJ whole genome shotgun (WGS) entry which is preliminary data.</text>
</comment>
<dbReference type="InterPro" id="IPR045619">
    <property type="entry name" value="DUF6443"/>
</dbReference>
<gene>
    <name evidence="2" type="ORF">F3F73_04895</name>
</gene>
<dbReference type="InterPro" id="IPR050708">
    <property type="entry name" value="T6SS_VgrG/RHS"/>
</dbReference>
<dbReference type="Pfam" id="PF20041">
    <property type="entry name" value="DUF6443"/>
    <property type="match status" value="1"/>
</dbReference>
<proteinExistence type="predicted"/>
<evidence type="ECO:0000313" key="2">
    <source>
        <dbReference type="EMBL" id="KAA3768642.1"/>
    </source>
</evidence>
<dbReference type="AlphaFoldDB" id="A0A7J4XMR6"/>
<dbReference type="PANTHER" id="PTHR32305">
    <property type="match status" value="1"/>
</dbReference>
<dbReference type="PANTHER" id="PTHR32305:SF15">
    <property type="entry name" value="PROTEIN RHSA-RELATED"/>
    <property type="match status" value="1"/>
</dbReference>
<sequence length="1079" mass="122625">MKYLYIFILSCLTLNLYSQDSCKNYIHSYVMLDQAASKCIETIQYFDGLGRSFMTVQKGVTPSRKNLLTEQWRDETGRLVEDRLPIVTTSDRVYSYKEAMATYNDGVYYTEYAYDYSPLKRVISIMGPGENFSRDLSTGYSSNKATGILLCKLYKVTFTGELVLNGNYAEKELFVVREKDEDHNETYTFRDKQDRKVLVRQMLGDIPHDTYFVYDACDNLIFVLPPAYQDEPDLDLYAYQYKYDNWGHCIEKKIPGCQPIKYVYDQADNLIFSQDGVQREKLEWTFYLYDNFHRLTVKGICGNTNTSSVSERIVVCSLNKDDSGIIPDGLENTGYSSDFELVSPIIHQVNYYDDYSFLSLVGFQNRAKFPAQTVAANGFLTGSISSVLDTSAKLYTAAYYDIKGRPIRVTQDDHLGGYKITVTNYTFTGKPSQVVNAHYHTKETAKLEIYKYTYDHADRLVKTTHQLGPNAPIVVLSENTYDELGRLSTKTYHQNDSLKSTYTYNIRNWLTGITGSKFTQKLFYNEQDEDNTPCYNGNISQMNWSVTSEAGLIRNYNFQYDELNRLKRAIYGESNDDPNYCPDYGVDYAYDKMGNLTLVRRYGLLNKPDDFDMIDDLFIDYNGNQLKAIDDNSAGDPLYEGAFNFVDGSSKPQEYFYDANGSLVKDLNKGITSIRYNSLNLPSQVILHMSGYIDYQYSADGVKRRKESYTKLEQVVDPIPGFQISNNLASSLAMQRDVSNLVLDSRARYKGYTCTDYCGNFIYEDGELSRILTEDGYITLNGNVSTYHYYLRDHQGNNRVVADQYGTVEEVNHYYPYGGLFGEGVEKSKQPYKYGGKELDRMHGLDWYDFGARPYDGVVGGFLTIDPLCEKYYSISPYAYCANNPIRFIDPDGREPRIYVETQGFGHVFVTTGTGNNTTVYTYGRYGELGKNKSSARSTTPTGEGVLIKLTGDEAKSFIQDQITNKGAVAFEFTKGSDEAVSKHFDGKFDSSNKTPAKGDYVGKENAKVIDTYNVLTNNCVTTSVEGVQSGSKQDLKLGNLKGPMAVRDVLNVQSEQRESNVIKIPTEEIKKELKLPNE</sequence>
<name>A0A7J4XMR6_9BACE</name>
<dbReference type="RefSeq" id="WP_130058141.1">
    <property type="nucleotide sequence ID" value="NZ_JBCODD010000049.1"/>
</dbReference>
<dbReference type="Proteomes" id="UP000422221">
    <property type="component" value="Unassembled WGS sequence"/>
</dbReference>
<feature type="domain" description="DUF6443" evidence="1">
    <location>
        <begin position="33"/>
        <end position="135"/>
    </location>
</feature>
<dbReference type="Gene3D" id="2.180.10.10">
    <property type="entry name" value="RHS repeat-associated core"/>
    <property type="match status" value="1"/>
</dbReference>
<evidence type="ECO:0000259" key="1">
    <source>
        <dbReference type="Pfam" id="PF20041"/>
    </source>
</evidence>
<protein>
    <submittedName>
        <fullName evidence="2">RHS repeat-associated core domain-containing protein</fullName>
    </submittedName>
</protein>
<dbReference type="NCBIfam" id="TIGR03696">
    <property type="entry name" value="Rhs_assc_core"/>
    <property type="match status" value="1"/>
</dbReference>
<evidence type="ECO:0000313" key="3">
    <source>
        <dbReference type="Proteomes" id="UP000422221"/>
    </source>
</evidence>
<organism evidence="2 3">
    <name type="scientific">Bacteroides salyersiae</name>
    <dbReference type="NCBI Taxonomy" id="291644"/>
    <lineage>
        <taxon>Bacteria</taxon>
        <taxon>Pseudomonadati</taxon>
        <taxon>Bacteroidota</taxon>
        <taxon>Bacteroidia</taxon>
        <taxon>Bacteroidales</taxon>
        <taxon>Bacteroidaceae</taxon>
        <taxon>Bacteroides</taxon>
    </lineage>
</organism>
<dbReference type="InterPro" id="IPR022385">
    <property type="entry name" value="Rhs_assc_core"/>
</dbReference>
<accession>A0A7J4XMR6</accession>
<dbReference type="EMBL" id="VWMK01000003">
    <property type="protein sequence ID" value="KAA3768642.1"/>
    <property type="molecule type" value="Genomic_DNA"/>
</dbReference>
<reference evidence="2 3" key="1">
    <citation type="journal article" date="2019" name="Nat. Med.">
        <title>A library of human gut bacterial isolates paired with longitudinal multiomics data enables mechanistic microbiome research.</title>
        <authorList>
            <person name="Poyet M."/>
            <person name="Groussin M."/>
            <person name="Gibbons S.M."/>
            <person name="Avila-Pacheco J."/>
            <person name="Jiang X."/>
            <person name="Kearney S.M."/>
            <person name="Perrotta A.R."/>
            <person name="Berdy B."/>
            <person name="Zhao S."/>
            <person name="Lieberman T.D."/>
            <person name="Swanson P.K."/>
            <person name="Smith M."/>
            <person name="Roesemann S."/>
            <person name="Alexander J.E."/>
            <person name="Rich S.A."/>
            <person name="Livny J."/>
            <person name="Vlamakis H."/>
            <person name="Clish C."/>
            <person name="Bullock K."/>
            <person name="Deik A."/>
            <person name="Scott J."/>
            <person name="Pierce K.A."/>
            <person name="Xavier R.J."/>
            <person name="Alm E.J."/>
        </authorList>
    </citation>
    <scope>NUCLEOTIDE SEQUENCE [LARGE SCALE GENOMIC DNA]</scope>
    <source>
        <strain evidence="2 3">BIOML-A10</strain>
    </source>
</reference>